<feature type="domain" description="C2H2-type" evidence="6">
    <location>
        <begin position="325"/>
        <end position="355"/>
    </location>
</feature>
<dbReference type="GO" id="GO:0008270">
    <property type="term" value="F:zinc ion binding"/>
    <property type="evidence" value="ECO:0007669"/>
    <property type="project" value="UniProtKB-KW"/>
</dbReference>
<dbReference type="Proteomes" id="UP001310890">
    <property type="component" value="Unassembled WGS sequence"/>
</dbReference>
<accession>A0AAN7TDB4</accession>
<evidence type="ECO:0000256" key="2">
    <source>
        <dbReference type="ARBA" id="ARBA00022737"/>
    </source>
</evidence>
<evidence type="ECO:0000313" key="8">
    <source>
        <dbReference type="Proteomes" id="UP001310890"/>
    </source>
</evidence>
<evidence type="ECO:0000256" key="1">
    <source>
        <dbReference type="ARBA" id="ARBA00022723"/>
    </source>
</evidence>
<dbReference type="InterPro" id="IPR050329">
    <property type="entry name" value="GLI_C2H2-zinc-finger"/>
</dbReference>
<feature type="domain" description="C2H2-type" evidence="6">
    <location>
        <begin position="139"/>
        <end position="178"/>
    </location>
</feature>
<dbReference type="SUPFAM" id="SSF57667">
    <property type="entry name" value="beta-beta-alpha zinc fingers"/>
    <property type="match status" value="3"/>
</dbReference>
<dbReference type="PROSITE" id="PS50157">
    <property type="entry name" value="ZINC_FINGER_C2H2_2"/>
    <property type="match status" value="6"/>
</dbReference>
<evidence type="ECO:0000256" key="3">
    <source>
        <dbReference type="ARBA" id="ARBA00022771"/>
    </source>
</evidence>
<dbReference type="GO" id="GO:0045944">
    <property type="term" value="P:positive regulation of transcription by RNA polymerase II"/>
    <property type="evidence" value="ECO:0007669"/>
    <property type="project" value="UniProtKB-ARBA"/>
</dbReference>
<dbReference type="InterPro" id="IPR036236">
    <property type="entry name" value="Znf_C2H2_sf"/>
</dbReference>
<evidence type="ECO:0000259" key="6">
    <source>
        <dbReference type="PROSITE" id="PS50157"/>
    </source>
</evidence>
<dbReference type="PANTHER" id="PTHR19818:SF139">
    <property type="entry name" value="PAIR-RULE PROTEIN ODD-PAIRED"/>
    <property type="match status" value="1"/>
</dbReference>
<feature type="domain" description="C2H2-type" evidence="6">
    <location>
        <begin position="210"/>
        <end position="251"/>
    </location>
</feature>
<dbReference type="SMART" id="SM00355">
    <property type="entry name" value="ZnF_C2H2"/>
    <property type="match status" value="10"/>
</dbReference>
<dbReference type="Pfam" id="PF00096">
    <property type="entry name" value="zf-C2H2"/>
    <property type="match status" value="2"/>
</dbReference>
<reference evidence="7" key="1">
    <citation type="submission" date="2023-08" db="EMBL/GenBank/DDBJ databases">
        <title>Black Yeasts Isolated from many extreme environments.</title>
        <authorList>
            <person name="Coleine C."/>
            <person name="Stajich J.E."/>
            <person name="Selbmann L."/>
        </authorList>
    </citation>
    <scope>NUCLEOTIDE SEQUENCE</scope>
    <source>
        <strain evidence="7">CCFEE 5401</strain>
    </source>
</reference>
<dbReference type="PROSITE" id="PS00028">
    <property type="entry name" value="ZINC_FINGER_C2H2_1"/>
    <property type="match status" value="5"/>
</dbReference>
<protein>
    <recommendedName>
        <fullName evidence="6">C2H2-type domain-containing protein</fullName>
    </recommendedName>
</protein>
<proteinExistence type="predicted"/>
<gene>
    <name evidence="7" type="ORF">LTR62_005487</name>
</gene>
<sequence>MSSSGMLKRKVPVAVMSAVSSKRARLGNSTTIEGWEGMIEDMDDTGDSTPASPVPSTPLSAVYSIAETAATSTSKRPKIFACEMCAKTFDRPARVQIHMRSHTNERPFVCSEVGCGKTFLRNEHLTRHTVDVHSEKRDHVCTHPIGRNDVGEELTCGKTFTTATRLRRHIAAHEAKEETTCSFAGCGKLFRKQETLQGHIKTEHLNEKPFQCSYVDRAVEGETEGPECQASFTKAEQLKQHIARDHSGARYFCDMCSSTSLLLHSCHTDQLLAPVGFQTYADMQTHIRTTHPPTCTQCGVQCETNRALKAHMDIEHSALLDRQTHVCEWPGCGRGFTKAGNLKVHYQSVHKKTRSFVCGEHDLSGHAKVGGWNGQGCGAAFGTKGSLGDHIRTRHLGLPLKPKPSRVFKKAMKAGSSVASTPGECDEITTPLDAGAADEAMAMLTGHGYDSLYNRGIACLVQGCQHRFGNDYALSEHLDLTHSWQIDDIHDRMAERDAIAGGDFWIGGAGEGRLGQAVDDDAEDEILRRSLAAALEGSLYGGAAKEAGVDMGVNMDFNMGMEGLVLDPALVAMS</sequence>
<dbReference type="AlphaFoldDB" id="A0AAN7TDB4"/>
<evidence type="ECO:0000256" key="4">
    <source>
        <dbReference type="ARBA" id="ARBA00022833"/>
    </source>
</evidence>
<feature type="domain" description="C2H2-type" evidence="6">
    <location>
        <begin position="80"/>
        <end position="107"/>
    </location>
</feature>
<keyword evidence="4" id="KW-0862">Zinc</keyword>
<keyword evidence="3 5" id="KW-0863">Zinc-finger</keyword>
<evidence type="ECO:0000313" key="7">
    <source>
        <dbReference type="EMBL" id="KAK5110949.1"/>
    </source>
</evidence>
<dbReference type="GO" id="GO:0000978">
    <property type="term" value="F:RNA polymerase II cis-regulatory region sequence-specific DNA binding"/>
    <property type="evidence" value="ECO:0007669"/>
    <property type="project" value="TreeGrafter"/>
</dbReference>
<organism evidence="7 8">
    <name type="scientific">Meristemomyces frigidus</name>
    <dbReference type="NCBI Taxonomy" id="1508187"/>
    <lineage>
        <taxon>Eukaryota</taxon>
        <taxon>Fungi</taxon>
        <taxon>Dikarya</taxon>
        <taxon>Ascomycota</taxon>
        <taxon>Pezizomycotina</taxon>
        <taxon>Dothideomycetes</taxon>
        <taxon>Dothideomycetidae</taxon>
        <taxon>Mycosphaerellales</taxon>
        <taxon>Teratosphaeriaceae</taxon>
        <taxon>Meristemomyces</taxon>
    </lineage>
</organism>
<dbReference type="GO" id="GO:0005634">
    <property type="term" value="C:nucleus"/>
    <property type="evidence" value="ECO:0007669"/>
    <property type="project" value="UniProtKB-ARBA"/>
</dbReference>
<keyword evidence="1" id="KW-0479">Metal-binding</keyword>
<feature type="domain" description="C2H2-type" evidence="6">
    <location>
        <begin position="179"/>
        <end position="209"/>
    </location>
</feature>
<dbReference type="EMBL" id="JAVRRL010000044">
    <property type="protein sequence ID" value="KAK5110949.1"/>
    <property type="molecule type" value="Genomic_DNA"/>
</dbReference>
<name>A0AAN7TDB4_9PEZI</name>
<dbReference type="InterPro" id="IPR013087">
    <property type="entry name" value="Znf_C2H2_type"/>
</dbReference>
<dbReference type="PANTHER" id="PTHR19818">
    <property type="entry name" value="ZINC FINGER PROTEIN ZIC AND GLI"/>
    <property type="match status" value="1"/>
</dbReference>
<dbReference type="Gene3D" id="3.30.160.60">
    <property type="entry name" value="Classic Zinc Finger"/>
    <property type="match status" value="5"/>
</dbReference>
<comment type="caution">
    <text evidence="7">The sequence shown here is derived from an EMBL/GenBank/DDBJ whole genome shotgun (WGS) entry which is preliminary data.</text>
</comment>
<dbReference type="GO" id="GO:0000981">
    <property type="term" value="F:DNA-binding transcription factor activity, RNA polymerase II-specific"/>
    <property type="evidence" value="ECO:0007669"/>
    <property type="project" value="TreeGrafter"/>
</dbReference>
<feature type="domain" description="C2H2-type" evidence="6">
    <location>
        <begin position="108"/>
        <end position="138"/>
    </location>
</feature>
<evidence type="ECO:0000256" key="5">
    <source>
        <dbReference type="PROSITE-ProRule" id="PRU00042"/>
    </source>
</evidence>
<keyword evidence="2" id="KW-0677">Repeat</keyword>